<keyword evidence="4" id="KW-1185">Reference proteome</keyword>
<keyword evidence="1" id="KW-0812">Transmembrane</keyword>
<protein>
    <recommendedName>
        <fullName evidence="5">DUF4870 domain-containing protein</fullName>
    </recommendedName>
</protein>
<gene>
    <name evidence="2" type="ORF">FNJ87_04965</name>
    <name evidence="3" type="ORF">FNJ87_17130</name>
</gene>
<sequence>MDKEPAGKSIAIIAYASALFLFFHLIVCIAIFGVAIILNNGKNQPFATFHLRQMFGIIAAAVIASVFASAIPTGIIPLLMICFFVLLALLGLVSALRNQTDALPIVGPLFQKWFNFIK</sequence>
<evidence type="ECO:0000256" key="1">
    <source>
        <dbReference type="SAM" id="Phobius"/>
    </source>
</evidence>
<feature type="transmembrane region" description="Helical" evidence="1">
    <location>
        <begin position="12"/>
        <end position="38"/>
    </location>
</feature>
<dbReference type="EMBL" id="JADKYU010000256">
    <property type="protein sequence ID" value="MBF4983709.1"/>
    <property type="molecule type" value="Genomic_DNA"/>
</dbReference>
<feature type="transmembrane region" description="Helical" evidence="1">
    <location>
        <begin position="75"/>
        <end position="96"/>
    </location>
</feature>
<keyword evidence="1" id="KW-1133">Transmembrane helix</keyword>
<evidence type="ECO:0000313" key="2">
    <source>
        <dbReference type="EMBL" id="MBF4983709.1"/>
    </source>
</evidence>
<accession>A0ABS0A9G5</accession>
<proteinExistence type="predicted"/>
<reference evidence="3 4" key="1">
    <citation type="submission" date="2020-11" db="EMBL/GenBank/DDBJ databases">
        <title>P. mediterranea TC4 genome.</title>
        <authorList>
            <person name="Molmeret M."/>
        </authorList>
    </citation>
    <scope>NUCLEOTIDE SEQUENCE [LARGE SCALE GENOMIC DNA]</scope>
    <source>
        <strain evidence="3 4">TC4</strain>
    </source>
</reference>
<keyword evidence="1" id="KW-0472">Membrane</keyword>
<organism evidence="3 4">
    <name type="scientific">Nonlabens mediterrranea</name>
    <dbReference type="NCBI Taxonomy" id="1419947"/>
    <lineage>
        <taxon>Bacteria</taxon>
        <taxon>Pseudomonadati</taxon>
        <taxon>Bacteroidota</taxon>
        <taxon>Flavobacteriia</taxon>
        <taxon>Flavobacteriales</taxon>
        <taxon>Flavobacteriaceae</taxon>
        <taxon>Nonlabens</taxon>
    </lineage>
</organism>
<dbReference type="EMBL" id="JADKYU010000918">
    <property type="protein sequence ID" value="MBF4985975.1"/>
    <property type="molecule type" value="Genomic_DNA"/>
</dbReference>
<evidence type="ECO:0008006" key="5">
    <source>
        <dbReference type="Google" id="ProtNLM"/>
    </source>
</evidence>
<name>A0ABS0A9G5_9FLAO</name>
<dbReference type="Proteomes" id="UP001194729">
    <property type="component" value="Unassembled WGS sequence"/>
</dbReference>
<feature type="transmembrane region" description="Helical" evidence="1">
    <location>
        <begin position="50"/>
        <end position="69"/>
    </location>
</feature>
<comment type="caution">
    <text evidence="3">The sequence shown here is derived from an EMBL/GenBank/DDBJ whole genome shotgun (WGS) entry which is preliminary data.</text>
</comment>
<evidence type="ECO:0000313" key="3">
    <source>
        <dbReference type="EMBL" id="MBF4985975.1"/>
    </source>
</evidence>
<evidence type="ECO:0000313" key="4">
    <source>
        <dbReference type="Proteomes" id="UP001194729"/>
    </source>
</evidence>